<reference evidence="1 2" key="1">
    <citation type="journal article" date="2017" name="G3 (Bethesda)">
        <title>The Physical Genome Mapping of Anopheles albimanus Corrected Scaffold Misassemblies and Identified Interarm Rearrangements in Genus Anopheles.</title>
        <authorList>
            <person name="Artemov G.N."/>
            <person name="Peery A.N."/>
            <person name="Jiang X."/>
            <person name="Tu Z."/>
            <person name="Stegniy V.N."/>
            <person name="Sharakhova M.V."/>
            <person name="Sharakhov I.V."/>
        </authorList>
    </citation>
    <scope>NUCLEOTIDE SEQUENCE [LARGE SCALE GENOMIC DNA]</scope>
    <source>
        <strain evidence="1 2">ALBI9_A</strain>
    </source>
</reference>
<accession>A0A182FYD4</accession>
<reference evidence="1" key="2">
    <citation type="submission" date="2022-08" db="UniProtKB">
        <authorList>
            <consortium name="EnsemblMetazoa"/>
        </authorList>
    </citation>
    <scope>IDENTIFICATION</scope>
    <source>
        <strain evidence="1">STECLA/ALBI9_A</strain>
    </source>
</reference>
<evidence type="ECO:0000313" key="1">
    <source>
        <dbReference type="EnsemblMetazoa" id="AALB014627-PA"/>
    </source>
</evidence>
<evidence type="ECO:0000313" key="2">
    <source>
        <dbReference type="Proteomes" id="UP000069272"/>
    </source>
</evidence>
<sequence length="35" mass="4143">FFQATHNLVLLFRECELSVKTSISVEYLSIDRRRA</sequence>
<dbReference type="AlphaFoldDB" id="A0A182FYD4"/>
<proteinExistence type="predicted"/>
<protein>
    <submittedName>
        <fullName evidence="1">Uncharacterized protein</fullName>
    </submittedName>
</protein>
<dbReference type="Proteomes" id="UP000069272">
    <property type="component" value="Chromosome X"/>
</dbReference>
<organism evidence="1 2">
    <name type="scientific">Anopheles albimanus</name>
    <name type="common">New world malaria mosquito</name>
    <dbReference type="NCBI Taxonomy" id="7167"/>
    <lineage>
        <taxon>Eukaryota</taxon>
        <taxon>Metazoa</taxon>
        <taxon>Ecdysozoa</taxon>
        <taxon>Arthropoda</taxon>
        <taxon>Hexapoda</taxon>
        <taxon>Insecta</taxon>
        <taxon>Pterygota</taxon>
        <taxon>Neoptera</taxon>
        <taxon>Endopterygota</taxon>
        <taxon>Diptera</taxon>
        <taxon>Nematocera</taxon>
        <taxon>Culicoidea</taxon>
        <taxon>Culicidae</taxon>
        <taxon>Anophelinae</taxon>
        <taxon>Anopheles</taxon>
    </lineage>
</organism>
<dbReference type="VEuPathDB" id="VectorBase:AALB014627"/>
<keyword evidence="2" id="KW-1185">Reference proteome</keyword>
<dbReference type="EnsemblMetazoa" id="AALB014627-RA">
    <property type="protein sequence ID" value="AALB014627-PA"/>
    <property type="gene ID" value="AALB014627"/>
</dbReference>
<name>A0A182FYD4_ANOAL</name>